<sequence length="462" mass="51827">MYIAKLIRTWCGGFLVVLCLPAMAQQQPIGLKELLARVAANAPALLTDSASIHIREAQEAATKAFRLPNLRLNYQVDAGTNNNMPGGYFSYGIVPGNSRVRTEGNANTILSDLGIAAFDWELYNFGGFEAQQKAAHAEVEVEQARFVQSKYQWQAYTIQLYLRLLQLHDLQAIQQLNIRRNQEIRLSIQSLAKSGIIAGVDTSIAEAELSRSRLIYLELGNQFKQLQLQLSAISGMPAPQLVPDTAFAQQLLQEANPVRLQEADTLHHPVIGYYRSLYRNSLTKEDLVRKSYYPKVSLQAAVWGRGASVSPADEFRPLSKGLGFERANYLVGLGVTYNIFDAKRKNLQLHTQKATTRYVQQQLSEQQNLLHLSISQANADLEVARERLQEIPHQLAAAQAAYRQKFSLYKNGLTNIVDLNAALNLLYRAETDYTNANYAWCNALFRKAVQENQVEALLNTLK</sequence>
<reference evidence="8 9" key="1">
    <citation type="submission" date="2018-09" db="EMBL/GenBank/DDBJ databases">
        <title>Genome sequencing of strain 6GH32-13.</title>
        <authorList>
            <person name="Weon H.-Y."/>
            <person name="Heo J."/>
            <person name="Kwon S.-W."/>
        </authorList>
    </citation>
    <scope>NUCLEOTIDE SEQUENCE [LARGE SCALE GENOMIC DNA]</scope>
    <source>
        <strain evidence="8 9">5GH32-13</strain>
    </source>
</reference>
<evidence type="ECO:0000313" key="9">
    <source>
        <dbReference type="Proteomes" id="UP000263900"/>
    </source>
</evidence>
<proteinExistence type="inferred from homology"/>
<keyword evidence="4" id="KW-1134">Transmembrane beta strand</keyword>
<evidence type="ECO:0000256" key="7">
    <source>
        <dbReference type="ARBA" id="ARBA00023237"/>
    </source>
</evidence>
<keyword evidence="5" id="KW-0812">Transmembrane</keyword>
<keyword evidence="7" id="KW-0998">Cell outer membrane</keyword>
<dbReference type="GO" id="GO:0009279">
    <property type="term" value="C:cell outer membrane"/>
    <property type="evidence" value="ECO:0007669"/>
    <property type="project" value="UniProtKB-SubCell"/>
</dbReference>
<evidence type="ECO:0000256" key="5">
    <source>
        <dbReference type="ARBA" id="ARBA00022692"/>
    </source>
</evidence>
<evidence type="ECO:0000256" key="2">
    <source>
        <dbReference type="ARBA" id="ARBA00007613"/>
    </source>
</evidence>
<dbReference type="InterPro" id="IPR051906">
    <property type="entry name" value="TolC-like"/>
</dbReference>
<dbReference type="AlphaFoldDB" id="A0A3B7MT17"/>
<dbReference type="Pfam" id="PF02321">
    <property type="entry name" value="OEP"/>
    <property type="match status" value="2"/>
</dbReference>
<dbReference type="RefSeq" id="WP_119052069.1">
    <property type="nucleotide sequence ID" value="NZ_CP032157.1"/>
</dbReference>
<keyword evidence="6" id="KW-0472">Membrane</keyword>
<dbReference type="SUPFAM" id="SSF56954">
    <property type="entry name" value="Outer membrane efflux proteins (OEP)"/>
    <property type="match status" value="1"/>
</dbReference>
<accession>A0A3B7MT17</accession>
<evidence type="ECO:0000313" key="8">
    <source>
        <dbReference type="EMBL" id="AXY76190.1"/>
    </source>
</evidence>
<evidence type="ECO:0000256" key="6">
    <source>
        <dbReference type="ARBA" id="ARBA00023136"/>
    </source>
</evidence>
<dbReference type="PANTHER" id="PTHR30026:SF20">
    <property type="entry name" value="OUTER MEMBRANE PROTEIN TOLC"/>
    <property type="match status" value="1"/>
</dbReference>
<keyword evidence="3" id="KW-0813">Transport</keyword>
<dbReference type="GO" id="GO:1990281">
    <property type="term" value="C:efflux pump complex"/>
    <property type="evidence" value="ECO:0007669"/>
    <property type="project" value="TreeGrafter"/>
</dbReference>
<evidence type="ECO:0000256" key="4">
    <source>
        <dbReference type="ARBA" id="ARBA00022452"/>
    </source>
</evidence>
<evidence type="ECO:0000256" key="3">
    <source>
        <dbReference type="ARBA" id="ARBA00022448"/>
    </source>
</evidence>
<dbReference type="Proteomes" id="UP000263900">
    <property type="component" value="Chromosome"/>
</dbReference>
<dbReference type="InterPro" id="IPR003423">
    <property type="entry name" value="OMP_efflux"/>
</dbReference>
<organism evidence="8 9">
    <name type="scientific">Paraflavitalea soli</name>
    <dbReference type="NCBI Taxonomy" id="2315862"/>
    <lineage>
        <taxon>Bacteria</taxon>
        <taxon>Pseudomonadati</taxon>
        <taxon>Bacteroidota</taxon>
        <taxon>Chitinophagia</taxon>
        <taxon>Chitinophagales</taxon>
        <taxon>Chitinophagaceae</taxon>
        <taxon>Paraflavitalea</taxon>
    </lineage>
</organism>
<protein>
    <submittedName>
        <fullName evidence="8">TolC family protein</fullName>
    </submittedName>
</protein>
<dbReference type="PANTHER" id="PTHR30026">
    <property type="entry name" value="OUTER MEMBRANE PROTEIN TOLC"/>
    <property type="match status" value="1"/>
</dbReference>
<name>A0A3B7MT17_9BACT</name>
<gene>
    <name evidence="8" type="ORF">D3H65_20325</name>
</gene>
<dbReference type="GO" id="GO:0015288">
    <property type="term" value="F:porin activity"/>
    <property type="evidence" value="ECO:0007669"/>
    <property type="project" value="TreeGrafter"/>
</dbReference>
<dbReference type="EMBL" id="CP032157">
    <property type="protein sequence ID" value="AXY76190.1"/>
    <property type="molecule type" value="Genomic_DNA"/>
</dbReference>
<dbReference type="GO" id="GO:0015562">
    <property type="term" value="F:efflux transmembrane transporter activity"/>
    <property type="evidence" value="ECO:0007669"/>
    <property type="project" value="InterPro"/>
</dbReference>
<comment type="subcellular location">
    <subcellularLocation>
        <location evidence="1">Cell outer membrane</location>
    </subcellularLocation>
</comment>
<comment type="similarity">
    <text evidence="2">Belongs to the outer membrane factor (OMF) (TC 1.B.17) family.</text>
</comment>
<dbReference type="KEGG" id="pseg:D3H65_20325"/>
<dbReference type="OrthoDB" id="654853at2"/>
<keyword evidence="9" id="KW-1185">Reference proteome</keyword>
<dbReference type="Gene3D" id="1.20.1600.10">
    <property type="entry name" value="Outer membrane efflux proteins (OEP)"/>
    <property type="match status" value="1"/>
</dbReference>
<evidence type="ECO:0000256" key="1">
    <source>
        <dbReference type="ARBA" id="ARBA00004442"/>
    </source>
</evidence>